<comment type="caution">
    <text evidence="2">The sequence shown here is derived from an EMBL/GenBank/DDBJ whole genome shotgun (WGS) entry which is preliminary data.</text>
</comment>
<evidence type="ECO:0000256" key="1">
    <source>
        <dbReference type="SAM" id="SignalP"/>
    </source>
</evidence>
<dbReference type="SUPFAM" id="SSF56925">
    <property type="entry name" value="OMPA-like"/>
    <property type="match status" value="1"/>
</dbReference>
<dbReference type="RefSeq" id="WP_306885171.1">
    <property type="nucleotide sequence ID" value="NZ_JAUSUL010000002.1"/>
</dbReference>
<evidence type="ECO:0000313" key="2">
    <source>
        <dbReference type="EMBL" id="MDQ0315338.1"/>
    </source>
</evidence>
<feature type="signal peptide" evidence="1">
    <location>
        <begin position="1"/>
        <end position="35"/>
    </location>
</feature>
<proteinExistence type="predicted"/>
<dbReference type="InterPro" id="IPR011250">
    <property type="entry name" value="OMP/PagP_B-barrel"/>
</dbReference>
<reference evidence="2" key="1">
    <citation type="submission" date="2023-07" db="EMBL/GenBank/DDBJ databases">
        <title>Genomic Encyclopedia of Type Strains, Phase IV (KMG-IV): sequencing the most valuable type-strain genomes for metagenomic binning, comparative biology and taxonomic classification.</title>
        <authorList>
            <person name="Goeker M."/>
        </authorList>
    </citation>
    <scope>NUCLEOTIDE SEQUENCE</scope>
    <source>
        <strain evidence="2">DSM 21202</strain>
    </source>
</reference>
<dbReference type="AlphaFoldDB" id="A0AAE3VNJ3"/>
<organism evidence="2 3">
    <name type="scientific">Amorphus orientalis</name>
    <dbReference type="NCBI Taxonomy" id="649198"/>
    <lineage>
        <taxon>Bacteria</taxon>
        <taxon>Pseudomonadati</taxon>
        <taxon>Pseudomonadota</taxon>
        <taxon>Alphaproteobacteria</taxon>
        <taxon>Hyphomicrobiales</taxon>
        <taxon>Amorphaceae</taxon>
        <taxon>Amorphus</taxon>
    </lineage>
</organism>
<dbReference type="EMBL" id="JAUSUL010000002">
    <property type="protein sequence ID" value="MDQ0315338.1"/>
    <property type="molecule type" value="Genomic_DNA"/>
</dbReference>
<protein>
    <submittedName>
        <fullName evidence="2">Opacity protein-like surface antigen</fullName>
    </submittedName>
</protein>
<name>A0AAE3VNJ3_9HYPH</name>
<sequence>MTRHYSFCNSAGVRSACALLAAVGLLALESGRAEAADPVEPAPVVAEVPASAWTGSIAPYVWMSGLSGTTANFGAPSVHIDQSFSDIVDALDFSLMLAGQARYGRFSVSTDFLYLKTTSKNATPFGRLASTAKVGTKTLEFTALAGYALVDNDKLRLDVVGGARFWNVENALSFQGGRLDGIKVTDNGTWVDAMGGLKGRFDMTERAYLTGWALAGAGGADFGWDVLGGVGYDLNDRFSAVAGYRAAGVDYQSGTFEYDVTIQGPILGVVYRF</sequence>
<accession>A0AAE3VNJ3</accession>
<evidence type="ECO:0000313" key="3">
    <source>
        <dbReference type="Proteomes" id="UP001229244"/>
    </source>
</evidence>
<keyword evidence="3" id="KW-1185">Reference proteome</keyword>
<gene>
    <name evidence="2" type="ORF">J2S73_001795</name>
</gene>
<feature type="chain" id="PRO_5042266380" evidence="1">
    <location>
        <begin position="36"/>
        <end position="273"/>
    </location>
</feature>
<dbReference type="Proteomes" id="UP001229244">
    <property type="component" value="Unassembled WGS sequence"/>
</dbReference>
<keyword evidence="1" id="KW-0732">Signal</keyword>